<dbReference type="Pfam" id="PF13519">
    <property type="entry name" value="VWA_2"/>
    <property type="match status" value="1"/>
</dbReference>
<feature type="domain" description="VWFA" evidence="2">
    <location>
        <begin position="2254"/>
        <end position="2451"/>
    </location>
</feature>
<accession>A0A8T0GV63</accession>
<dbReference type="PROSITE" id="PS50234">
    <property type="entry name" value="VWFA"/>
    <property type="match status" value="1"/>
</dbReference>
<feature type="region of interest" description="Disordered" evidence="1">
    <location>
        <begin position="70"/>
        <end position="105"/>
    </location>
</feature>
<feature type="compositionally biased region" description="Low complexity" evidence="1">
    <location>
        <begin position="532"/>
        <end position="542"/>
    </location>
</feature>
<dbReference type="InterPro" id="IPR036465">
    <property type="entry name" value="vWFA_dom_sf"/>
</dbReference>
<gene>
    <name evidence="3" type="ORF">KC19_9G148100</name>
</gene>
<keyword evidence="4" id="KW-1185">Reference proteome</keyword>
<protein>
    <recommendedName>
        <fullName evidence="2">VWFA domain-containing protein</fullName>
    </recommendedName>
</protein>
<dbReference type="PANTHER" id="PTHR22796:SF1">
    <property type="entry name" value="VWFA DOMAIN-CONTAINING PROTEIN"/>
    <property type="match status" value="1"/>
</dbReference>
<comment type="caution">
    <text evidence="3">The sequence shown here is derived from an EMBL/GenBank/DDBJ whole genome shotgun (WGS) entry which is preliminary data.</text>
</comment>
<dbReference type="Pfam" id="PF02263">
    <property type="entry name" value="GBP"/>
    <property type="match status" value="1"/>
</dbReference>
<dbReference type="InterPro" id="IPR027417">
    <property type="entry name" value="P-loop_NTPase"/>
</dbReference>
<evidence type="ECO:0000313" key="4">
    <source>
        <dbReference type="Proteomes" id="UP000822688"/>
    </source>
</evidence>
<dbReference type="GO" id="GO:0005525">
    <property type="term" value="F:GTP binding"/>
    <property type="evidence" value="ECO:0007669"/>
    <property type="project" value="InterPro"/>
</dbReference>
<dbReference type="CDD" id="cd00198">
    <property type="entry name" value="vWFA"/>
    <property type="match status" value="1"/>
</dbReference>
<dbReference type="Proteomes" id="UP000822688">
    <property type="component" value="Chromosome 9"/>
</dbReference>
<dbReference type="EMBL" id="CM026430">
    <property type="protein sequence ID" value="KAG0562457.1"/>
    <property type="molecule type" value="Genomic_DNA"/>
</dbReference>
<evidence type="ECO:0000256" key="1">
    <source>
        <dbReference type="SAM" id="MobiDB-lite"/>
    </source>
</evidence>
<sequence>MGGGENYKLDKGYEMLLEPPSDEHEEYFKASSSPLSNIASSTGAGSTVFTSASMPQDLIICQDAVLEEGVDTNSNGSPHKRRAHTGVEEEDYRWHAGDANDNGWKSETVDSVPPAALNEDAVDTFVTPMEIDSSSFDQTAGKNPNLISANSVQMLSTTPQTRLFNLMHIRSDKQDLSFVEKVMLPQADIFDLCNRIVPGSARLLQHENQQFDQQSINFDLLKWFPVHPVGFYGNKTAMMEIFGGCGIVDDVTLKQMREGKLPPGLYGALREEMILHIFYWHQGASLSEASRKDISCNFIRYLVELCPIVHICLDASGLEASLLSSKSTFKKKVRTQRLKLFVEKSSENDLKVHPGFEIHLPNCGNALTPTEKGYSNELSGGFQGFQLAEGCHAAAILVASALPPKKSTKTEEVNRKLHQIPSLLKEWEYHFNLDPSRLTDDQFALFLEAAEAPGYKVLCDLIESSNNETKVQANKTYELDSLVSDAEQVVLGIFEEALSAYLKLDFPWEESLLSDSSTFENAQAGLHEEQGESSGEGNQSASRELQSISQLALAPKGHDGLEFNEGEANHVFEQKLSSLWTGKHTSAPNESELLFDGSEISFMLSEDEPFFLSTYHNDYSKFSIHVNRYGKHFGPLLYGKKYILKALPSQPFFEIDVQISAQHGSLETGPVLISEPLILQVLQGPRNGKRKIQGGIRVHKSISPHPMLAWMKSLNDSIVIPLRRKASLVDHFLTTLEENSMSKGYHLDGQACPIPAMLHGRFQEVYSKLPKDEADLVKKTWNDVMRADKSEQFKSSNITPELSLICSTLHKRNRDVYVSKVKSTVFDDIVPLLKQKIQADLKKEMAELERQFREEKSGLLQKLRRQYLAKKEGVPTLSLLSFMSSQARQGYLSKVKDKGLEFFGMGAPEASFSIRYSTEVFDREDLTWKAIEIVPMKKDLEKLNTDATHVILPQLNLHSVSLLDVISAETRLAKVVCLKSGQALLFVQKFVGDPLFTVYHCQRLASGHYGRPIKELKRPVDAMTFDETSRFAAFYAKQYATIRIYFFDEAYMNMDITGLHLELALYSGSQNIIWMRFVPGKKELVLVDATQCIRLFELTQSVMMRPRQIQLSFPFVKACITGDGSYLVVFKTDKTSKPAEVLSDDLDCEEENPCADTVEEMHKRNAPEGFLELEIYRLDSMLHLKTVPLDVKVDDLANLEANIVMFGPQMHLIIHDSARPHVIWSCVLESSSASEVLQMKVQNNIKSRSAGSEHDSSALGASPKSCPELEYVYHIFDKYATSPSLKSTRENDKRELVLKLLLKSSSAVRNGVGADCKKYIEDSLDKLRSEKGKDFSKLDFYIDAEVLEDWLDGRADRLLSKSMVDANMTMGSWLQKLVCLVPIQIARAENNALKPLMDGLQIPPHLNYVDALALADIVRFGFYESVLDSWTGDIKVISSMGKQSSGKSYLLNHLSGSLLDVAGGRCTDGVWMTMRPTEECLYILLDFEGLGSFERSEQEDMLLSIFNAAVSNITIFNKKDFHLDKETEAIFERFQSGVSLVKEDKKLFQGLFYMGIKDVDSSDVEDLKVEFQEKIAQICGKSQENFLTKMYGGEIEIAAMPPFHRPEYHESINDIAMTVEELPCCHQNGRSFNRDLKLVLSQMSTKDWSPIDSKRVAYKLLLLNKHLGTAIASGCLAAGEGDTVLMNFDSRETISEFVPMDVQGNVFQLADTNVQLAPLENQVIGSILDPLRIEFEQVVARTGEDDEAWHSLFESFLTALAERRKQRVLEWLNANTVDFLEDGDVQKLQLQTAAFLADQQQKLSLCSCKCERCFLRCILERSHPGDHSCKGTHRCTRMCTYCSDDAESHDKVNVCHDAAGHEGLHDCMRKSHTCGQTCGYFGKTSNCNKTCTLKAKHVGDHKCNSRQHMCMMECSLLGCKNPCITPFDLGDHSRHACHEKMCPEKCTMQGCSRSCCTEDHFHAHNPSVTQHFCGNEHQCHEQCEAPGICEVSTEVVKKTKTFQGKRAKFEYDYVSEQNGKRKDCCIPIPPFMVEHEGTHSHTTNTNAVHFCETRCHSCGYFCNLPINHTGLHNTTHGNMTDVSFVSEVEDIDILDRKYAWGESGMAEMCMMHCKNRGRGHIHLVPCTTQQVGACLVGCLVEGARHETRKYGPDFDLPKDELTHAAFWKYMRFEDPCTDEDRKSFALCDHRCPSNEHVLGSATHSSVTQKVSYCEEDLWHLPVKSAGNQSSGSQGYVTSDGHRFLCDHSKNVANHVIFIIDRSGSMSSYDCRPTMVKFTQAHNNRLGCVYEAILRFIKTRMQSSLQDLVSVVLFDDTASIAFEGRPIAETLVDQLLAFTIRGGTVYSAGLDVASSILQRSLQRAEMQNKTPVVIFLSDGGNNGGRDPTSCVKSLKQVDTELIFHTIRFGSDSYYQVLVDMAKAGNGSFQISLDEIQLAKSFESLANSLRTKVASLM</sequence>
<dbReference type="Gene3D" id="3.40.50.300">
    <property type="entry name" value="P-loop containing nucleotide triphosphate hydrolases"/>
    <property type="match status" value="1"/>
</dbReference>
<dbReference type="SUPFAM" id="SSF53300">
    <property type="entry name" value="vWA-like"/>
    <property type="match status" value="1"/>
</dbReference>
<dbReference type="InterPro" id="IPR002035">
    <property type="entry name" value="VWF_A"/>
</dbReference>
<evidence type="ECO:0000313" key="3">
    <source>
        <dbReference type="EMBL" id="KAG0562457.1"/>
    </source>
</evidence>
<reference evidence="3" key="1">
    <citation type="submission" date="2020-06" db="EMBL/GenBank/DDBJ databases">
        <title>WGS assembly of Ceratodon purpureus strain R40.</title>
        <authorList>
            <person name="Carey S.B."/>
            <person name="Jenkins J."/>
            <person name="Shu S."/>
            <person name="Lovell J.T."/>
            <person name="Sreedasyam A."/>
            <person name="Maumus F."/>
            <person name="Tiley G.P."/>
            <person name="Fernandez-Pozo N."/>
            <person name="Barry K."/>
            <person name="Chen C."/>
            <person name="Wang M."/>
            <person name="Lipzen A."/>
            <person name="Daum C."/>
            <person name="Saski C.A."/>
            <person name="Payton A.C."/>
            <person name="Mcbreen J.C."/>
            <person name="Conrad R.E."/>
            <person name="Kollar L.M."/>
            <person name="Olsson S."/>
            <person name="Huttunen S."/>
            <person name="Landis J.B."/>
            <person name="Wickett N.J."/>
            <person name="Johnson M.G."/>
            <person name="Rensing S.A."/>
            <person name="Grimwood J."/>
            <person name="Schmutz J."/>
            <person name="Mcdaniel S.F."/>
        </authorList>
    </citation>
    <scope>NUCLEOTIDE SEQUENCE</scope>
    <source>
        <strain evidence="3">R40</strain>
    </source>
</reference>
<dbReference type="GO" id="GO:0003924">
    <property type="term" value="F:GTPase activity"/>
    <property type="evidence" value="ECO:0007669"/>
    <property type="project" value="InterPro"/>
</dbReference>
<evidence type="ECO:0000259" key="2">
    <source>
        <dbReference type="PROSITE" id="PS50234"/>
    </source>
</evidence>
<dbReference type="Gene3D" id="3.40.50.410">
    <property type="entry name" value="von Willebrand factor, type A domain"/>
    <property type="match status" value="1"/>
</dbReference>
<organism evidence="3 4">
    <name type="scientific">Ceratodon purpureus</name>
    <name type="common">Fire moss</name>
    <name type="synonym">Dicranum purpureum</name>
    <dbReference type="NCBI Taxonomy" id="3225"/>
    <lineage>
        <taxon>Eukaryota</taxon>
        <taxon>Viridiplantae</taxon>
        <taxon>Streptophyta</taxon>
        <taxon>Embryophyta</taxon>
        <taxon>Bryophyta</taxon>
        <taxon>Bryophytina</taxon>
        <taxon>Bryopsida</taxon>
        <taxon>Dicranidae</taxon>
        <taxon>Pseudoditrichales</taxon>
        <taxon>Ditrichaceae</taxon>
        <taxon>Ceratodon</taxon>
    </lineage>
</organism>
<dbReference type="InterPro" id="IPR015894">
    <property type="entry name" value="Guanylate-bd_N"/>
</dbReference>
<dbReference type="PANTHER" id="PTHR22796">
    <property type="entry name" value="URG4-RELATED"/>
    <property type="match status" value="1"/>
</dbReference>
<feature type="region of interest" description="Disordered" evidence="1">
    <location>
        <begin position="523"/>
        <end position="542"/>
    </location>
</feature>
<name>A0A8T0GV63_CERPU</name>
<dbReference type="SUPFAM" id="SSF52540">
    <property type="entry name" value="P-loop containing nucleoside triphosphate hydrolases"/>
    <property type="match status" value="1"/>
</dbReference>
<dbReference type="SMART" id="SM00327">
    <property type="entry name" value="VWA"/>
    <property type="match status" value="1"/>
</dbReference>
<proteinExistence type="predicted"/>